<feature type="domain" description="Histidine kinase" evidence="19">
    <location>
        <begin position="621"/>
        <end position="842"/>
    </location>
</feature>
<comment type="subcellular location">
    <subcellularLocation>
        <location evidence="2">Cell membrane</location>
        <topology evidence="2">Multi-pass membrane protein</topology>
    </subcellularLocation>
</comment>
<dbReference type="CDD" id="cd16922">
    <property type="entry name" value="HATPase_EvgS-ArcB-TorS-like"/>
    <property type="match status" value="1"/>
</dbReference>
<comment type="subunit">
    <text evidence="14">At low DSF concentrations, interacts with RpfF.</text>
</comment>
<dbReference type="SUPFAM" id="SSF47384">
    <property type="entry name" value="Homodimeric domain of signal transducing histidine kinase"/>
    <property type="match status" value="1"/>
</dbReference>
<dbReference type="CDD" id="cd17546">
    <property type="entry name" value="REC_hyHK_CKI1_RcsC-like"/>
    <property type="match status" value="1"/>
</dbReference>
<evidence type="ECO:0000256" key="2">
    <source>
        <dbReference type="ARBA" id="ARBA00004651"/>
    </source>
</evidence>
<dbReference type="SMART" id="SM00387">
    <property type="entry name" value="HATPase_c"/>
    <property type="match status" value="1"/>
</dbReference>
<dbReference type="FunFam" id="3.30.565.10:FF:000010">
    <property type="entry name" value="Sensor histidine kinase RcsC"/>
    <property type="match status" value="1"/>
</dbReference>
<keyword evidence="11" id="KW-1133">Transmembrane helix</keyword>
<dbReference type="InterPro" id="IPR000014">
    <property type="entry name" value="PAS"/>
</dbReference>
<dbReference type="SUPFAM" id="SSF52172">
    <property type="entry name" value="CheY-like"/>
    <property type="match status" value="2"/>
</dbReference>
<gene>
    <name evidence="24" type="ORF">HNP49_002772</name>
</gene>
<comment type="catalytic activity">
    <reaction evidence="1">
        <text>ATP + protein L-histidine = ADP + protein N-phospho-L-histidine.</text>
        <dbReference type="EC" id="2.7.13.3"/>
    </reaction>
</comment>
<dbReference type="EMBL" id="JACHLL010000005">
    <property type="protein sequence ID" value="MBB6342590.1"/>
    <property type="molecule type" value="Genomic_DNA"/>
</dbReference>
<evidence type="ECO:0000313" key="25">
    <source>
        <dbReference type="Proteomes" id="UP000557193"/>
    </source>
</evidence>
<dbReference type="PANTHER" id="PTHR45339">
    <property type="entry name" value="HYBRID SIGNAL TRANSDUCTION HISTIDINE KINASE J"/>
    <property type="match status" value="1"/>
</dbReference>
<keyword evidence="7" id="KW-0812">Transmembrane</keyword>
<dbReference type="InterPro" id="IPR036890">
    <property type="entry name" value="HATPase_C_sf"/>
</dbReference>
<dbReference type="GO" id="GO:0006355">
    <property type="term" value="P:regulation of DNA-templated transcription"/>
    <property type="evidence" value="ECO:0007669"/>
    <property type="project" value="InterPro"/>
</dbReference>
<keyword evidence="4" id="KW-1003">Cell membrane</keyword>
<dbReference type="CDD" id="cd00130">
    <property type="entry name" value="PAS"/>
    <property type="match status" value="2"/>
</dbReference>
<dbReference type="GO" id="GO:0005886">
    <property type="term" value="C:plasma membrane"/>
    <property type="evidence" value="ECO:0007669"/>
    <property type="project" value="UniProtKB-SubCell"/>
</dbReference>
<dbReference type="SUPFAM" id="SSF103190">
    <property type="entry name" value="Sensory domain-like"/>
    <property type="match status" value="1"/>
</dbReference>
<dbReference type="PRINTS" id="PR00344">
    <property type="entry name" value="BCTRLSENSOR"/>
</dbReference>
<dbReference type="InterPro" id="IPR001610">
    <property type="entry name" value="PAC"/>
</dbReference>
<evidence type="ECO:0000256" key="15">
    <source>
        <dbReference type="ARBA" id="ARBA00068150"/>
    </source>
</evidence>
<dbReference type="InterPro" id="IPR003661">
    <property type="entry name" value="HisK_dim/P_dom"/>
</dbReference>
<evidence type="ECO:0000256" key="5">
    <source>
        <dbReference type="ARBA" id="ARBA00022553"/>
    </source>
</evidence>
<feature type="domain" description="PAC" evidence="22">
    <location>
        <begin position="551"/>
        <end position="603"/>
    </location>
</feature>
<dbReference type="SUPFAM" id="SSF55874">
    <property type="entry name" value="ATPase domain of HSP90 chaperone/DNA topoisomerase II/histidine kinase"/>
    <property type="match status" value="1"/>
</dbReference>
<dbReference type="Gene3D" id="3.30.450.20">
    <property type="entry name" value="PAS domain"/>
    <property type="match status" value="4"/>
</dbReference>
<feature type="domain" description="Response regulatory" evidence="20">
    <location>
        <begin position="1012"/>
        <end position="1129"/>
    </location>
</feature>
<evidence type="ECO:0000256" key="7">
    <source>
        <dbReference type="ARBA" id="ARBA00022692"/>
    </source>
</evidence>
<evidence type="ECO:0000256" key="17">
    <source>
        <dbReference type="PROSITE-ProRule" id="PRU00169"/>
    </source>
</evidence>
<evidence type="ECO:0000259" key="22">
    <source>
        <dbReference type="PROSITE" id="PS50113"/>
    </source>
</evidence>
<dbReference type="PANTHER" id="PTHR45339:SF1">
    <property type="entry name" value="HYBRID SIGNAL TRANSDUCTION HISTIDINE KINASE J"/>
    <property type="match status" value="1"/>
</dbReference>
<keyword evidence="25" id="KW-1185">Reference proteome</keyword>
<dbReference type="InterPro" id="IPR036097">
    <property type="entry name" value="HisK_dim/P_sf"/>
</dbReference>
<dbReference type="GO" id="GO:0000155">
    <property type="term" value="F:phosphorelay sensor kinase activity"/>
    <property type="evidence" value="ECO:0007669"/>
    <property type="project" value="InterPro"/>
</dbReference>
<dbReference type="PROSITE" id="PS50109">
    <property type="entry name" value="HIS_KIN"/>
    <property type="match status" value="1"/>
</dbReference>
<dbReference type="InterPro" id="IPR029151">
    <property type="entry name" value="Sensor-like_sf"/>
</dbReference>
<dbReference type="Gene3D" id="1.20.120.160">
    <property type="entry name" value="HPT domain"/>
    <property type="match status" value="1"/>
</dbReference>
<keyword evidence="12" id="KW-0902">Two-component regulatory system</keyword>
<comment type="caution">
    <text evidence="24">The sequence shown here is derived from an EMBL/GenBank/DDBJ whole genome shotgun (WGS) entry which is preliminary data.</text>
</comment>
<keyword evidence="9" id="KW-0418">Kinase</keyword>
<evidence type="ECO:0000256" key="11">
    <source>
        <dbReference type="ARBA" id="ARBA00022989"/>
    </source>
</evidence>
<organism evidence="24 25">
    <name type="scientific">Pseudomonas fluvialis</name>
    <dbReference type="NCBI Taxonomy" id="1793966"/>
    <lineage>
        <taxon>Bacteria</taxon>
        <taxon>Pseudomonadati</taxon>
        <taxon>Pseudomonadota</taxon>
        <taxon>Gammaproteobacteria</taxon>
        <taxon>Pseudomonadales</taxon>
        <taxon>Pseudomonadaceae</taxon>
        <taxon>Pseudomonas</taxon>
    </lineage>
</organism>
<feature type="modified residue" description="Phosphohistidine" evidence="16">
    <location>
        <position position="1207"/>
    </location>
</feature>
<dbReference type="InterPro" id="IPR001789">
    <property type="entry name" value="Sig_transdc_resp-reg_receiver"/>
</dbReference>
<keyword evidence="8" id="KW-0547">Nucleotide-binding</keyword>
<evidence type="ECO:0000259" key="19">
    <source>
        <dbReference type="PROSITE" id="PS50109"/>
    </source>
</evidence>
<dbReference type="PROSITE" id="PS50110">
    <property type="entry name" value="RESPONSE_REGULATORY"/>
    <property type="match status" value="1"/>
</dbReference>
<dbReference type="GO" id="GO:0005524">
    <property type="term" value="F:ATP binding"/>
    <property type="evidence" value="ECO:0007669"/>
    <property type="project" value="UniProtKB-KW"/>
</dbReference>
<dbReference type="Pfam" id="PF01627">
    <property type="entry name" value="Hpt"/>
    <property type="match status" value="1"/>
</dbReference>
<evidence type="ECO:0000256" key="16">
    <source>
        <dbReference type="PROSITE-ProRule" id="PRU00110"/>
    </source>
</evidence>
<evidence type="ECO:0000256" key="12">
    <source>
        <dbReference type="ARBA" id="ARBA00023012"/>
    </source>
</evidence>
<dbReference type="RefSeq" id="WP_184684217.1">
    <property type="nucleotide sequence ID" value="NZ_JACHLL010000005.1"/>
</dbReference>
<evidence type="ECO:0000256" key="9">
    <source>
        <dbReference type="ARBA" id="ARBA00022777"/>
    </source>
</evidence>
<dbReference type="SMART" id="SM00086">
    <property type="entry name" value="PAC"/>
    <property type="match status" value="1"/>
</dbReference>
<dbReference type="SUPFAM" id="SSF55785">
    <property type="entry name" value="PYP-like sensor domain (PAS domain)"/>
    <property type="match status" value="2"/>
</dbReference>
<evidence type="ECO:0000256" key="1">
    <source>
        <dbReference type="ARBA" id="ARBA00000085"/>
    </source>
</evidence>
<dbReference type="InterPro" id="IPR013767">
    <property type="entry name" value="PAS_fold"/>
</dbReference>
<dbReference type="InterPro" id="IPR013655">
    <property type="entry name" value="PAS_fold_3"/>
</dbReference>
<dbReference type="CDD" id="cd00082">
    <property type="entry name" value="HisKA"/>
    <property type="match status" value="1"/>
</dbReference>
<dbReference type="EC" id="2.7.13.3" evidence="3"/>
<dbReference type="Gene3D" id="3.30.565.10">
    <property type="entry name" value="Histidine kinase-like ATPase, C-terminal domain"/>
    <property type="match status" value="1"/>
</dbReference>
<evidence type="ECO:0000256" key="8">
    <source>
        <dbReference type="ARBA" id="ARBA00022741"/>
    </source>
</evidence>
<dbReference type="SMART" id="SM00091">
    <property type="entry name" value="PAS"/>
    <property type="match status" value="2"/>
</dbReference>
<feature type="domain" description="HPt" evidence="23">
    <location>
        <begin position="1168"/>
        <end position="1261"/>
    </location>
</feature>
<evidence type="ECO:0000259" key="20">
    <source>
        <dbReference type="PROSITE" id="PS50110"/>
    </source>
</evidence>
<dbReference type="InterPro" id="IPR008207">
    <property type="entry name" value="Sig_transdc_His_kin_Hpt_dom"/>
</dbReference>
<dbReference type="Pfam" id="PF08447">
    <property type="entry name" value="PAS_3"/>
    <property type="match status" value="1"/>
</dbReference>
<dbReference type="SMART" id="SM00388">
    <property type="entry name" value="HisKA"/>
    <property type="match status" value="1"/>
</dbReference>
<dbReference type="PROSITE" id="PS50112">
    <property type="entry name" value="PAS"/>
    <property type="match status" value="2"/>
</dbReference>
<dbReference type="Pfam" id="PF00989">
    <property type="entry name" value="PAS"/>
    <property type="match status" value="1"/>
</dbReference>
<evidence type="ECO:0000259" key="21">
    <source>
        <dbReference type="PROSITE" id="PS50112"/>
    </source>
</evidence>
<proteinExistence type="predicted"/>
<dbReference type="InterPro" id="IPR011006">
    <property type="entry name" value="CheY-like_superfamily"/>
</dbReference>
<dbReference type="SMART" id="SM00073">
    <property type="entry name" value="HPT"/>
    <property type="match status" value="1"/>
</dbReference>
<evidence type="ECO:0000256" key="18">
    <source>
        <dbReference type="SAM" id="Coils"/>
    </source>
</evidence>
<accession>A0A7X0EV95</accession>
<evidence type="ECO:0000256" key="14">
    <source>
        <dbReference type="ARBA" id="ARBA00064003"/>
    </source>
</evidence>
<dbReference type="Pfam" id="PF02518">
    <property type="entry name" value="HATPase_c"/>
    <property type="match status" value="1"/>
</dbReference>
<evidence type="ECO:0000256" key="3">
    <source>
        <dbReference type="ARBA" id="ARBA00012438"/>
    </source>
</evidence>
<dbReference type="PROSITE" id="PS50894">
    <property type="entry name" value="HPT"/>
    <property type="match status" value="1"/>
</dbReference>
<evidence type="ECO:0000256" key="10">
    <source>
        <dbReference type="ARBA" id="ARBA00022840"/>
    </source>
</evidence>
<dbReference type="InterPro" id="IPR035965">
    <property type="entry name" value="PAS-like_dom_sf"/>
</dbReference>
<evidence type="ECO:0000313" key="24">
    <source>
        <dbReference type="EMBL" id="MBB6342590.1"/>
    </source>
</evidence>
<keyword evidence="13" id="KW-0472">Membrane</keyword>
<keyword evidence="5 17" id="KW-0597">Phosphoprotein</keyword>
<evidence type="ECO:0000259" key="23">
    <source>
        <dbReference type="PROSITE" id="PS50894"/>
    </source>
</evidence>
<dbReference type="InterPro" id="IPR000700">
    <property type="entry name" value="PAS-assoc_C"/>
</dbReference>
<dbReference type="Gene3D" id="1.10.287.130">
    <property type="match status" value="1"/>
</dbReference>
<dbReference type="InterPro" id="IPR003594">
    <property type="entry name" value="HATPase_dom"/>
</dbReference>
<dbReference type="SMART" id="SM00448">
    <property type="entry name" value="REC"/>
    <property type="match status" value="1"/>
</dbReference>
<dbReference type="CDD" id="cd12914">
    <property type="entry name" value="PDC1_DGC_like"/>
    <property type="match status" value="1"/>
</dbReference>
<feature type="domain" description="PAS" evidence="21">
    <location>
        <begin position="472"/>
        <end position="548"/>
    </location>
</feature>
<dbReference type="FunFam" id="1.10.287.130:FF:000002">
    <property type="entry name" value="Two-component osmosensing histidine kinase"/>
    <property type="match status" value="1"/>
</dbReference>
<dbReference type="InterPro" id="IPR036641">
    <property type="entry name" value="HPT_dom_sf"/>
</dbReference>
<keyword evidence="10" id="KW-0067">ATP-binding</keyword>
<dbReference type="InterPro" id="IPR005467">
    <property type="entry name" value="His_kinase_dom"/>
</dbReference>
<sequence length="1350" mass="148814">MSLLSWRIAAALALSLAVTLLADFLYVTSAQHGLRKELDSRIQREADNLLQLTLSSKGMGAVQLAGRLNREIQQASVGEAAPRAATEALKVLARGVGASHAFIANAQGIIVQDWSSDSPHVVGQDIGFRAYFRQAMTGTENVQAAVSLSTGQRMLYVAAPVFRDRLPDSPVTGVVVARFAMSELDTFLGQWGVVNGLLLSPDNVVMASNNANWLMHTTGVLSPQRRQDLDAGRQYGRQFAANQPLDQLPALNGETVRIDGVDYLVSREPIDWNDSSGTWTLLLLGDAKQALPLWQRLLVSGTALLLCLISLRLWSERRLRLQAARARDSQFAFQQALIDTLPQPVFYTDRAGLILGINKAFCENFSITAQQVLHQRIGDLPFLPGVERQRIQQELHNMLGNSGRVQREISLPLSNDQPNQFLYFLSGVALDDSAPGGAVGSLVDITPIRRAEQAMKEARDLAEADRLRLHESEQRIQSMIRNIPGAVFRSQATPPWQLQFISDPIETLTGYPASDFVASDTPYQFSSMIHPDDLEVLSVTLQQAIDEGRQFISEYRIRDRRGLTRWLYMRGSATYDAQGKPLYLDGVIFDFTERKQAEAAVLEAKRIAEDATRTKSEFLANMSHEIRTPMNAIIGMAHLALHSDLEPRQRNYVEKIDKAAKSLLGIINDILDFSKIEAGKLQLEHIDFSLDEVLDNLTSLIAFKAQEKGLQLLFDQAADLPERLLGDPLRLGQILLNLTSNAIKFTEQGEVVIQTRLERLENHSVWLHFCVSDSGIGMSEEQCSRLFESFTQADNSTTRKYGGTGLGLAISRNLASLMDGDIWVESQLGHGSHFHFRIRLDLPVEQPKSRMFRADELAGVRTLLLENNATCKAIMVDQLGNLHLQVASRNIAAETLAELQRADREQAPYKLLLVSWKPNDNSAATCLSALKTLDLHTPPAVLVVTSFGREAFVSQAREQTWQYAGIINQPITPSLLLESIGNVLGMGALVERRQQVNSEEQRRCRDQLAGARLLLVEDNEMNRELAEELLGNAQISLVCAEHGEEALNILAEDSSFDGILMDCQMPVMDGYTATGLIRANPDWAALPVIAMTANAMAGDREKALAAGMNDHIAKPLDVERMFATLARWIKPRNPSIRSPETALMHSTAALPSLPGVDQRAGLAVCQGDARLYRKMLKRFWQSQQAFAHHFAEALARADQPTATRLAHTLKGSAGTIGANDLQSAAAILEANTLDSKADGLQELLDAVSVRLNPLLDALKTLPDPDAPAPKAQATQTQLPSAQVEQLRKLLAESDADAVRLCQDLMASLANSEQHHPLQAVMACLDQFDFDGALAALNGRFFPRIGERLRS</sequence>
<reference evidence="24 25" key="1">
    <citation type="submission" date="2020-08" db="EMBL/GenBank/DDBJ databases">
        <title>Functional genomics of gut bacteria from endangered species of beetles.</title>
        <authorList>
            <person name="Carlos-Shanley C."/>
        </authorList>
    </citation>
    <scope>NUCLEOTIDE SEQUENCE [LARGE SCALE GENOMIC DNA]</scope>
    <source>
        <strain evidence="24 25">S00202</strain>
    </source>
</reference>
<evidence type="ECO:0000256" key="4">
    <source>
        <dbReference type="ARBA" id="ARBA00022475"/>
    </source>
</evidence>
<feature type="modified residue" description="4-aspartylphosphate" evidence="17">
    <location>
        <position position="1062"/>
    </location>
</feature>
<name>A0A7X0EV95_9PSED</name>
<dbReference type="InterPro" id="IPR004358">
    <property type="entry name" value="Sig_transdc_His_kin-like_C"/>
</dbReference>
<protein>
    <recommendedName>
        <fullName evidence="15">Sensory/regulatory protein RpfC</fullName>
        <ecNumber evidence="3">2.7.13.3</ecNumber>
    </recommendedName>
</protein>
<dbReference type="NCBIfam" id="TIGR00229">
    <property type="entry name" value="sensory_box"/>
    <property type="match status" value="1"/>
</dbReference>
<dbReference type="Proteomes" id="UP000557193">
    <property type="component" value="Unassembled WGS sequence"/>
</dbReference>
<evidence type="ECO:0000256" key="6">
    <source>
        <dbReference type="ARBA" id="ARBA00022679"/>
    </source>
</evidence>
<feature type="domain" description="PAS" evidence="21">
    <location>
        <begin position="330"/>
        <end position="402"/>
    </location>
</feature>
<dbReference type="CDD" id="cd00088">
    <property type="entry name" value="HPT"/>
    <property type="match status" value="1"/>
</dbReference>
<dbReference type="Pfam" id="PF00072">
    <property type="entry name" value="Response_reg"/>
    <property type="match status" value="1"/>
</dbReference>
<feature type="coiled-coil region" evidence="18">
    <location>
        <begin position="448"/>
        <end position="475"/>
    </location>
</feature>
<evidence type="ECO:0000256" key="13">
    <source>
        <dbReference type="ARBA" id="ARBA00023136"/>
    </source>
</evidence>
<dbReference type="SUPFAM" id="SSF47226">
    <property type="entry name" value="Histidine-containing phosphotransfer domain, HPT domain"/>
    <property type="match status" value="1"/>
</dbReference>
<keyword evidence="18" id="KW-0175">Coiled coil</keyword>
<dbReference type="Pfam" id="PF00512">
    <property type="entry name" value="HisKA"/>
    <property type="match status" value="1"/>
</dbReference>
<dbReference type="PROSITE" id="PS50113">
    <property type="entry name" value="PAC"/>
    <property type="match status" value="1"/>
</dbReference>
<keyword evidence="6" id="KW-0808">Transferase</keyword>
<dbReference type="Gene3D" id="3.40.50.2300">
    <property type="match status" value="1"/>
</dbReference>